<evidence type="ECO:0000313" key="2">
    <source>
        <dbReference type="Proteomes" id="UP000252003"/>
    </source>
</evidence>
<evidence type="ECO:0000313" key="1">
    <source>
        <dbReference type="EMBL" id="AXC71956.1"/>
    </source>
</evidence>
<dbReference type="Proteomes" id="UP000252003">
    <property type="component" value="Chromosome"/>
</dbReference>
<organism evidence="1 2">
    <name type="scientific">Salmonella enterica subsp. diarizonae serovar 48:i:z</name>
    <dbReference type="NCBI Taxonomy" id="1192842"/>
    <lineage>
        <taxon>Bacteria</taxon>
        <taxon>Pseudomonadati</taxon>
        <taxon>Pseudomonadota</taxon>
        <taxon>Gammaproteobacteria</taxon>
        <taxon>Enterobacterales</taxon>
        <taxon>Enterobacteriaceae</taxon>
        <taxon>Salmonella</taxon>
    </lineage>
</organism>
<sequence>MPYADQQAMYDHIDELSQYNAELKSLRGADRVAFRNKYSGQFSMSEIIRRSQIQLKNLHKQRDEVYSDPTLTACCLAVRALMIEQNMKKVVDRFYREYREKVGE</sequence>
<accession>A0A7U6BEM0</accession>
<dbReference type="AlphaFoldDB" id="A0A7U6BEM0"/>
<reference evidence="1 2" key="1">
    <citation type="submission" date="2018-06" db="EMBL/GenBank/DDBJ databases">
        <title>Salmonella Enterica genomes from various sources.</title>
        <authorList>
            <person name="Nash J.H.E."/>
            <person name="Robertson J."/>
            <person name="Bessonov K."/>
        </authorList>
    </citation>
    <scope>NUCLEOTIDE SEQUENCE [LARGE SCALE GENOMIC DNA]</scope>
    <source>
        <strain evidence="1 2">SA20121591</strain>
    </source>
</reference>
<protein>
    <submittedName>
        <fullName evidence="1">Uncharacterized protein</fullName>
    </submittedName>
</protein>
<name>A0A7U6BEM0_SALDZ</name>
<gene>
    <name evidence="1" type="ORF">DOE59_10435</name>
</gene>
<proteinExistence type="predicted"/>
<dbReference type="EMBL" id="CP029989">
    <property type="protein sequence ID" value="AXC71956.1"/>
    <property type="molecule type" value="Genomic_DNA"/>
</dbReference>
<dbReference type="RefSeq" id="WP_080168943.1">
    <property type="nucleotide sequence ID" value="NZ_CP029989.1"/>
</dbReference>